<sequence length="238" mass="26887">FSESTVKSINMVAHKICFVKFVIVIQHILDLNAKSSCTGNLIQEDLMALCSWDLQNQPIFAPDLFEVKLLSETVYKASIIHIHTKLGYVHSPAIITWHTTGQKNHPEWQTNSLITNKSCTMEDYEVVSSLEFVNVRNYKSVAQFIPIVIVKNTSRKGDPEEPLLFETKIAGTISQEASYLQNSTMFHIDIHSQLNCWIDPSFDSPMTNGSDSFDDERNMLLLIIGILLIILIVCCCCC</sequence>
<feature type="non-terminal residue" evidence="2">
    <location>
        <position position="1"/>
    </location>
</feature>
<accession>A0A1B6MJA8</accession>
<keyword evidence="1" id="KW-0472">Membrane</keyword>
<reference evidence="2" key="1">
    <citation type="submission" date="2015-11" db="EMBL/GenBank/DDBJ databases">
        <title>De novo transcriptome assembly of four potential Pierce s Disease insect vectors from Arizona vineyards.</title>
        <authorList>
            <person name="Tassone E.E."/>
        </authorList>
    </citation>
    <scope>NUCLEOTIDE SEQUENCE</scope>
</reference>
<dbReference type="AlphaFoldDB" id="A0A1B6MJA8"/>
<organism evidence="2">
    <name type="scientific">Graphocephala atropunctata</name>
    <dbReference type="NCBI Taxonomy" id="36148"/>
    <lineage>
        <taxon>Eukaryota</taxon>
        <taxon>Metazoa</taxon>
        <taxon>Ecdysozoa</taxon>
        <taxon>Arthropoda</taxon>
        <taxon>Hexapoda</taxon>
        <taxon>Insecta</taxon>
        <taxon>Pterygota</taxon>
        <taxon>Neoptera</taxon>
        <taxon>Paraneoptera</taxon>
        <taxon>Hemiptera</taxon>
        <taxon>Auchenorrhyncha</taxon>
        <taxon>Membracoidea</taxon>
        <taxon>Cicadellidae</taxon>
        <taxon>Cicadellinae</taxon>
        <taxon>Cicadellini</taxon>
        <taxon>Graphocephala</taxon>
    </lineage>
</organism>
<evidence type="ECO:0000256" key="1">
    <source>
        <dbReference type="SAM" id="Phobius"/>
    </source>
</evidence>
<name>A0A1B6MJA8_9HEMI</name>
<dbReference type="EMBL" id="GEBQ01003973">
    <property type="protein sequence ID" value="JAT36004.1"/>
    <property type="molecule type" value="Transcribed_RNA"/>
</dbReference>
<protein>
    <submittedName>
        <fullName evidence="2">Uncharacterized protein</fullName>
    </submittedName>
</protein>
<keyword evidence="1" id="KW-1133">Transmembrane helix</keyword>
<keyword evidence="1" id="KW-0812">Transmembrane</keyword>
<proteinExistence type="predicted"/>
<evidence type="ECO:0000313" key="2">
    <source>
        <dbReference type="EMBL" id="JAT36004.1"/>
    </source>
</evidence>
<feature type="transmembrane region" description="Helical" evidence="1">
    <location>
        <begin position="219"/>
        <end position="237"/>
    </location>
</feature>
<gene>
    <name evidence="2" type="ORF">g.13340</name>
</gene>